<evidence type="ECO:0000256" key="2">
    <source>
        <dbReference type="SAM" id="SignalP"/>
    </source>
</evidence>
<proteinExistence type="predicted"/>
<name>A0A0P1BRA2_9BASI</name>
<evidence type="ECO:0000313" key="3">
    <source>
        <dbReference type="EMBL" id="CEH18398.1"/>
    </source>
</evidence>
<dbReference type="EMBL" id="CCYA01000270">
    <property type="protein sequence ID" value="CEH18398.1"/>
    <property type="molecule type" value="Genomic_DNA"/>
</dbReference>
<evidence type="ECO:0000256" key="1">
    <source>
        <dbReference type="SAM" id="MobiDB-lite"/>
    </source>
</evidence>
<feature type="signal peptide" evidence="2">
    <location>
        <begin position="1"/>
        <end position="22"/>
    </location>
</feature>
<dbReference type="AlphaFoldDB" id="A0A0P1BRA2"/>
<dbReference type="OrthoDB" id="10280009at2759"/>
<keyword evidence="4" id="KW-1185">Reference proteome</keyword>
<sequence length="278" mass="29890">MLATKTLLMPFAALALASTVIGLPQPQINEKSSAVFHPVDPNQDPNVQQGPNLQIYITSADAYCLFLPETENTTIAQSIHRNKAISACRKPWAPQEQVQLDDGFFTTNQSYPFVDNTAGVNRGRQIHLWGCINPYSMPDNLVPTDSRGGVYHGRIHGNDQVPARGVCLGYDHFTQWIIPGAGVISYKCCQDPIDCPRWDVGGDIGKTIPDSGFVPADCKKLIPDGHGGSRQSASASSKSASIGGALAAFDEDGKPIAVTGSKSKNENEANAWEDDGDH</sequence>
<organism evidence="3 4">
    <name type="scientific">Ceraceosorus bombacis</name>
    <dbReference type="NCBI Taxonomy" id="401625"/>
    <lineage>
        <taxon>Eukaryota</taxon>
        <taxon>Fungi</taxon>
        <taxon>Dikarya</taxon>
        <taxon>Basidiomycota</taxon>
        <taxon>Ustilaginomycotina</taxon>
        <taxon>Exobasidiomycetes</taxon>
        <taxon>Ceraceosorales</taxon>
        <taxon>Ceraceosoraceae</taxon>
        <taxon>Ceraceosorus</taxon>
    </lineage>
</organism>
<reference evidence="3 4" key="1">
    <citation type="submission" date="2014-09" db="EMBL/GenBank/DDBJ databases">
        <authorList>
            <person name="Magalhaes I.L.F."/>
            <person name="Oliveira U."/>
            <person name="Santos F.R."/>
            <person name="Vidigal T.H.D.A."/>
            <person name="Brescovit A.D."/>
            <person name="Santos A.J."/>
        </authorList>
    </citation>
    <scope>NUCLEOTIDE SEQUENCE [LARGE SCALE GENOMIC DNA]</scope>
</reference>
<keyword evidence="2" id="KW-0732">Signal</keyword>
<dbReference type="STRING" id="401625.A0A0P1BRA2"/>
<feature type="chain" id="PRO_5006059749" evidence="2">
    <location>
        <begin position="23"/>
        <end position="278"/>
    </location>
</feature>
<dbReference type="Proteomes" id="UP000054845">
    <property type="component" value="Unassembled WGS sequence"/>
</dbReference>
<evidence type="ECO:0000313" key="4">
    <source>
        <dbReference type="Proteomes" id="UP000054845"/>
    </source>
</evidence>
<protein>
    <submittedName>
        <fullName evidence="3">Uncharacterized protein</fullName>
    </submittedName>
</protein>
<feature type="region of interest" description="Disordered" evidence="1">
    <location>
        <begin position="255"/>
        <end position="278"/>
    </location>
</feature>
<accession>A0A0P1BRA2</accession>